<evidence type="ECO:0000256" key="1">
    <source>
        <dbReference type="ARBA" id="ARBA00009860"/>
    </source>
</evidence>
<feature type="region of interest" description="Disordered" evidence="11">
    <location>
        <begin position="1"/>
        <end position="39"/>
    </location>
</feature>
<comment type="similarity">
    <text evidence="1 10">Belongs to the eukaryotic initiation factor 4E family.</text>
</comment>
<keyword evidence="4 10" id="KW-0694">RNA-binding</keyword>
<comment type="caution">
    <text evidence="12">The sequence shown here is derived from an EMBL/GenBank/DDBJ whole genome shotgun (WGS) entry which is preliminary data.</text>
</comment>
<dbReference type="GO" id="GO:0003723">
    <property type="term" value="F:RNA binding"/>
    <property type="evidence" value="ECO:0007669"/>
    <property type="project" value="UniProtKB-KW"/>
</dbReference>
<dbReference type="Pfam" id="PF01652">
    <property type="entry name" value="IF4E"/>
    <property type="match status" value="1"/>
</dbReference>
<dbReference type="EMBL" id="QGNW01000442">
    <property type="protein sequence ID" value="RVW71280.1"/>
    <property type="molecule type" value="Genomic_DNA"/>
</dbReference>
<dbReference type="Proteomes" id="UP000288805">
    <property type="component" value="Unassembled WGS sequence"/>
</dbReference>
<evidence type="ECO:0000313" key="13">
    <source>
        <dbReference type="Proteomes" id="UP000288805"/>
    </source>
</evidence>
<evidence type="ECO:0000256" key="2">
    <source>
        <dbReference type="ARBA" id="ARBA00022540"/>
    </source>
</evidence>
<protein>
    <recommendedName>
        <fullName evidence="8">Eukaryotic translation initiation factor 4E-1</fullName>
    </recommendedName>
    <alternativeName>
        <fullName evidence="7">eIF-4F 25 kDa subunit</fullName>
    </alternativeName>
    <alternativeName>
        <fullName evidence="9">eIF-4F p26 subunit</fullName>
    </alternativeName>
    <alternativeName>
        <fullName evidence="6">mRNA cap-binding protein</fullName>
    </alternativeName>
</protein>
<dbReference type="InterPro" id="IPR023398">
    <property type="entry name" value="TIF_eIF4e-like"/>
</dbReference>
<dbReference type="SUPFAM" id="SSF55418">
    <property type="entry name" value="eIF4e-like"/>
    <property type="match status" value="1"/>
</dbReference>
<dbReference type="AlphaFoldDB" id="A0A438GGF8"/>
<proteinExistence type="inferred from homology"/>
<evidence type="ECO:0000256" key="11">
    <source>
        <dbReference type="SAM" id="MobiDB-lite"/>
    </source>
</evidence>
<keyword evidence="2 10" id="KW-0396">Initiation factor</keyword>
<evidence type="ECO:0000256" key="4">
    <source>
        <dbReference type="ARBA" id="ARBA00022884"/>
    </source>
</evidence>
<dbReference type="InterPro" id="IPR001040">
    <property type="entry name" value="TIF_eIF_4E"/>
</dbReference>
<dbReference type="GO" id="GO:0009615">
    <property type="term" value="P:response to virus"/>
    <property type="evidence" value="ECO:0007669"/>
    <property type="project" value="UniProtKB-ARBA"/>
</dbReference>
<dbReference type="PANTHER" id="PTHR11960">
    <property type="entry name" value="EUKARYOTIC TRANSLATION INITIATION FACTOR 4E RELATED"/>
    <property type="match status" value="1"/>
</dbReference>
<dbReference type="GO" id="GO:0006417">
    <property type="term" value="P:regulation of translation"/>
    <property type="evidence" value="ECO:0007669"/>
    <property type="project" value="UniProtKB-KW"/>
</dbReference>
<keyword evidence="5 10" id="KW-0648">Protein biosynthesis</keyword>
<evidence type="ECO:0000256" key="3">
    <source>
        <dbReference type="ARBA" id="ARBA00022845"/>
    </source>
</evidence>
<evidence type="ECO:0000256" key="6">
    <source>
        <dbReference type="ARBA" id="ARBA00030245"/>
    </source>
</evidence>
<evidence type="ECO:0000256" key="9">
    <source>
        <dbReference type="ARBA" id="ARBA00041713"/>
    </source>
</evidence>
<evidence type="ECO:0000256" key="10">
    <source>
        <dbReference type="RuleBase" id="RU004374"/>
    </source>
</evidence>
<dbReference type="OrthoDB" id="590761at2759"/>
<organism evidence="12 13">
    <name type="scientific">Vitis vinifera</name>
    <name type="common">Grape</name>
    <dbReference type="NCBI Taxonomy" id="29760"/>
    <lineage>
        <taxon>Eukaryota</taxon>
        <taxon>Viridiplantae</taxon>
        <taxon>Streptophyta</taxon>
        <taxon>Embryophyta</taxon>
        <taxon>Tracheophyta</taxon>
        <taxon>Spermatophyta</taxon>
        <taxon>Magnoliopsida</taxon>
        <taxon>eudicotyledons</taxon>
        <taxon>Gunneridae</taxon>
        <taxon>Pentapetalae</taxon>
        <taxon>rosids</taxon>
        <taxon>Vitales</taxon>
        <taxon>Vitaceae</taxon>
        <taxon>Viteae</taxon>
        <taxon>Vitis</taxon>
    </lineage>
</organism>
<reference evidence="12 13" key="1">
    <citation type="journal article" date="2018" name="PLoS Genet.">
        <title>Population sequencing reveals clonal diversity and ancestral inbreeding in the grapevine cultivar Chardonnay.</title>
        <authorList>
            <person name="Roach M.J."/>
            <person name="Johnson D.L."/>
            <person name="Bohlmann J."/>
            <person name="van Vuuren H.J."/>
            <person name="Jones S.J."/>
            <person name="Pretorius I.S."/>
            <person name="Schmidt S.A."/>
            <person name="Borneman A.R."/>
        </authorList>
    </citation>
    <scope>NUCLEOTIDE SEQUENCE [LARGE SCALE GENOMIC DNA]</scope>
    <source>
        <strain evidence="13">cv. Chardonnay</strain>
        <tissue evidence="12">Leaf</tissue>
    </source>
</reference>
<dbReference type="GO" id="GO:0003743">
    <property type="term" value="F:translation initiation factor activity"/>
    <property type="evidence" value="ECO:0007669"/>
    <property type="project" value="UniProtKB-KW"/>
</dbReference>
<evidence type="ECO:0000313" key="12">
    <source>
        <dbReference type="EMBL" id="RVW71280.1"/>
    </source>
</evidence>
<accession>A0A438GGF8</accession>
<dbReference type="Gene3D" id="3.30.760.10">
    <property type="entry name" value="RNA Cap, Translation Initiation Factor Eif4e"/>
    <property type="match status" value="1"/>
</dbReference>
<feature type="compositionally biased region" description="Polar residues" evidence="11">
    <location>
        <begin position="12"/>
        <end position="24"/>
    </location>
</feature>
<keyword evidence="3" id="KW-0810">Translation regulation</keyword>
<evidence type="ECO:0000256" key="8">
    <source>
        <dbReference type="ARBA" id="ARBA00041073"/>
    </source>
</evidence>
<gene>
    <name evidence="12" type="primary">IF4E1</name>
    <name evidence="12" type="ORF">CK203_062712</name>
</gene>
<name>A0A438GGF8_VITVI</name>
<sequence>MGDTVVEELPRSATTEDQGSTHNPNPRPHGDDEEDLEEGEIVVDDASASLKQSAAITHQPHPLEHSWTFWFDNPSAKSKQAAWGSSMRPIYTFSNVEEFWRFTLPVMFGCACCLVA</sequence>
<evidence type="ECO:0000256" key="5">
    <source>
        <dbReference type="ARBA" id="ARBA00022917"/>
    </source>
</evidence>
<dbReference type="PANTHER" id="PTHR11960:SF8">
    <property type="entry name" value="EUKARYOTIC TRANSLATION INITIATION FACTOR 4E1-RELATED"/>
    <property type="match status" value="1"/>
</dbReference>
<evidence type="ECO:0000256" key="7">
    <source>
        <dbReference type="ARBA" id="ARBA00032656"/>
    </source>
</evidence>